<name>A0A0D2LK74_9CHLO</name>
<evidence type="ECO:0000313" key="9">
    <source>
        <dbReference type="Proteomes" id="UP000054498"/>
    </source>
</evidence>
<dbReference type="OrthoDB" id="1856718at2759"/>
<evidence type="ECO:0000256" key="3">
    <source>
        <dbReference type="ARBA" id="ARBA00022448"/>
    </source>
</evidence>
<evidence type="ECO:0000313" key="8">
    <source>
        <dbReference type="EMBL" id="KIZ06779.1"/>
    </source>
</evidence>
<dbReference type="InterPro" id="IPR002259">
    <property type="entry name" value="Eqnu_transpt"/>
</dbReference>
<keyword evidence="5 7" id="KW-1133">Transmembrane helix</keyword>
<evidence type="ECO:0008006" key="10">
    <source>
        <dbReference type="Google" id="ProtNLM"/>
    </source>
</evidence>
<feature type="transmembrane region" description="Helical" evidence="7">
    <location>
        <begin position="178"/>
        <end position="199"/>
    </location>
</feature>
<accession>A0A0D2LK74</accession>
<keyword evidence="3" id="KW-0813">Transport</keyword>
<dbReference type="PANTHER" id="PTHR10332">
    <property type="entry name" value="EQUILIBRATIVE NUCLEOSIDE TRANSPORTER"/>
    <property type="match status" value="1"/>
</dbReference>
<gene>
    <name evidence="8" type="ORF">MNEG_1169</name>
</gene>
<evidence type="ECO:0000256" key="7">
    <source>
        <dbReference type="SAM" id="Phobius"/>
    </source>
</evidence>
<comment type="similarity">
    <text evidence="2">Belongs to the SLC29A/ENT transporter (TC 2.A.57) family.</text>
</comment>
<evidence type="ECO:0000256" key="1">
    <source>
        <dbReference type="ARBA" id="ARBA00004141"/>
    </source>
</evidence>
<evidence type="ECO:0000256" key="6">
    <source>
        <dbReference type="ARBA" id="ARBA00023136"/>
    </source>
</evidence>
<dbReference type="GeneID" id="25728977"/>
<dbReference type="GO" id="GO:0005337">
    <property type="term" value="F:nucleoside transmembrane transporter activity"/>
    <property type="evidence" value="ECO:0007669"/>
    <property type="project" value="InterPro"/>
</dbReference>
<dbReference type="Pfam" id="PF01733">
    <property type="entry name" value="Nucleoside_tran"/>
    <property type="match status" value="1"/>
</dbReference>
<comment type="subcellular location">
    <subcellularLocation>
        <location evidence="1">Membrane</location>
        <topology evidence="1">Multi-pass membrane protein</topology>
    </subcellularLocation>
</comment>
<evidence type="ECO:0000256" key="5">
    <source>
        <dbReference type="ARBA" id="ARBA00022989"/>
    </source>
</evidence>
<dbReference type="Proteomes" id="UP000054498">
    <property type="component" value="Unassembled WGS sequence"/>
</dbReference>
<dbReference type="GO" id="GO:0005886">
    <property type="term" value="C:plasma membrane"/>
    <property type="evidence" value="ECO:0007669"/>
    <property type="project" value="TreeGrafter"/>
</dbReference>
<dbReference type="AlphaFoldDB" id="A0A0D2LK74"/>
<organism evidence="8 9">
    <name type="scientific">Monoraphidium neglectum</name>
    <dbReference type="NCBI Taxonomy" id="145388"/>
    <lineage>
        <taxon>Eukaryota</taxon>
        <taxon>Viridiplantae</taxon>
        <taxon>Chlorophyta</taxon>
        <taxon>core chlorophytes</taxon>
        <taxon>Chlorophyceae</taxon>
        <taxon>CS clade</taxon>
        <taxon>Sphaeropleales</taxon>
        <taxon>Selenastraceae</taxon>
        <taxon>Monoraphidium</taxon>
    </lineage>
</organism>
<protein>
    <recommendedName>
        <fullName evidence="10">Equilibrative nucleoside transporter 4</fullName>
    </recommendedName>
</protein>
<keyword evidence="4 7" id="KW-0812">Transmembrane</keyword>
<dbReference type="RefSeq" id="XP_013905798.1">
    <property type="nucleotide sequence ID" value="XM_014050344.1"/>
</dbReference>
<feature type="transmembrane region" description="Helical" evidence="7">
    <location>
        <begin position="118"/>
        <end position="140"/>
    </location>
</feature>
<dbReference type="PANTHER" id="PTHR10332:SF10">
    <property type="entry name" value="EQUILIBRATIVE NUCLEOSIDE TRANSPORTER 4"/>
    <property type="match status" value="1"/>
</dbReference>
<feature type="transmembrane region" description="Helical" evidence="7">
    <location>
        <begin position="85"/>
        <end position="106"/>
    </location>
</feature>
<keyword evidence="9" id="KW-1185">Reference proteome</keyword>
<sequence>MITEKEFFDVRLHVEPYNPAIAGNFLSLFGLTFNTANLLAFCAVAFLQSGRLSLRTQILNPLLIILLLLGATAALALRLDLPGTIVAYYSLSTLALLGICMAVLQGGVLNLACLFPPIYIQGFVVGAGLSGVGTSALSFITQLRAREGPAEEGGGALLRAVLRDSFGERTPAEVAPAAFAYFAAAASVTALCAVAFTLLGRLEYSRARLVAHYAAVRRAHHEPDQPQTESLLGAPYDEAVAEEGEPLPGVERYYWPAALIPYLHPATVAAEQSVYWEASPMDDTLMGGETHEDAAPEALTAAATAWDDKAGRWDGDLFVPMMFVIFALGDVTGRIASSWGPWGRRPPAAAALLVYSLLRLGVVAALLVCHVVTPSPWQLPVLLSTDYWPLGLVLALGLTQGHLLSTACMHAPAVLPPGKEATFGPVTGFCITAGCLGGSVASTLLVERFTLGGGL</sequence>
<dbReference type="KEGG" id="mng:MNEG_1169"/>
<proteinExistence type="inferred from homology"/>
<evidence type="ECO:0000256" key="4">
    <source>
        <dbReference type="ARBA" id="ARBA00022692"/>
    </source>
</evidence>
<evidence type="ECO:0000256" key="2">
    <source>
        <dbReference type="ARBA" id="ARBA00007965"/>
    </source>
</evidence>
<keyword evidence="6 7" id="KW-0472">Membrane</keyword>
<reference evidence="8 9" key="1">
    <citation type="journal article" date="2013" name="BMC Genomics">
        <title>Reconstruction of the lipid metabolism for the microalga Monoraphidium neglectum from its genome sequence reveals characteristics suitable for biofuel production.</title>
        <authorList>
            <person name="Bogen C."/>
            <person name="Al-Dilaimi A."/>
            <person name="Albersmeier A."/>
            <person name="Wichmann J."/>
            <person name="Grundmann M."/>
            <person name="Rupp O."/>
            <person name="Lauersen K.J."/>
            <person name="Blifernez-Klassen O."/>
            <person name="Kalinowski J."/>
            <person name="Goesmann A."/>
            <person name="Mussgnug J.H."/>
            <person name="Kruse O."/>
        </authorList>
    </citation>
    <scope>NUCLEOTIDE SEQUENCE [LARGE SCALE GENOMIC DNA]</scope>
    <source>
        <strain evidence="8 9">SAG 48.87</strain>
    </source>
</reference>
<dbReference type="EMBL" id="KK100331">
    <property type="protein sequence ID" value="KIZ06779.1"/>
    <property type="molecule type" value="Genomic_DNA"/>
</dbReference>
<feature type="transmembrane region" description="Helical" evidence="7">
    <location>
        <begin position="59"/>
        <end position="79"/>
    </location>
</feature>
<feature type="transmembrane region" description="Helical" evidence="7">
    <location>
        <begin position="20"/>
        <end position="47"/>
    </location>
</feature>